<protein>
    <recommendedName>
        <fullName evidence="3">Divalent cation tolerance protein CutA</fullName>
    </recommendedName>
</protein>
<organism evidence="1 2">
    <name type="scientific">Maribacter chungangensis</name>
    <dbReference type="NCBI Taxonomy" id="1069117"/>
    <lineage>
        <taxon>Bacteria</taxon>
        <taxon>Pseudomonadati</taxon>
        <taxon>Bacteroidota</taxon>
        <taxon>Flavobacteriia</taxon>
        <taxon>Flavobacteriales</taxon>
        <taxon>Flavobacteriaceae</taxon>
        <taxon>Maribacter</taxon>
    </lineage>
</organism>
<comment type="caution">
    <text evidence="1">The sequence shown here is derived from an EMBL/GenBank/DDBJ whole genome shotgun (WGS) entry which is preliminary data.</text>
</comment>
<name>A0ABW3B7F0_9FLAO</name>
<sequence length="105" mass="12026">MILAHIMATDRVQALEIIDLLMDKKLLLQAAVSEKTIYQKKTEKGELVSEHRTLIIGKTKGLLFSAINKELKKHFVENMPMLYSVPIIYMDEELADLLRENTAKV</sequence>
<gene>
    <name evidence="1" type="ORF">ACFQZJ_15970</name>
</gene>
<dbReference type="Proteomes" id="UP001597012">
    <property type="component" value="Unassembled WGS sequence"/>
</dbReference>
<proteinExistence type="predicted"/>
<evidence type="ECO:0000313" key="2">
    <source>
        <dbReference type="Proteomes" id="UP001597012"/>
    </source>
</evidence>
<accession>A0ABW3B7F0</accession>
<keyword evidence="2" id="KW-1185">Reference proteome</keyword>
<evidence type="ECO:0000313" key="1">
    <source>
        <dbReference type="EMBL" id="MFD0798970.1"/>
    </source>
</evidence>
<dbReference type="RefSeq" id="WP_379935875.1">
    <property type="nucleotide sequence ID" value="NZ_JBHTHY010000014.1"/>
</dbReference>
<dbReference type="EMBL" id="JBHTHY010000014">
    <property type="protein sequence ID" value="MFD0798970.1"/>
    <property type="molecule type" value="Genomic_DNA"/>
</dbReference>
<dbReference type="Gene3D" id="3.30.70.120">
    <property type="match status" value="1"/>
</dbReference>
<evidence type="ECO:0008006" key="3">
    <source>
        <dbReference type="Google" id="ProtNLM"/>
    </source>
</evidence>
<reference evidence="2" key="1">
    <citation type="journal article" date="2019" name="Int. J. Syst. Evol. Microbiol.">
        <title>The Global Catalogue of Microorganisms (GCM) 10K type strain sequencing project: providing services to taxonomists for standard genome sequencing and annotation.</title>
        <authorList>
            <consortium name="The Broad Institute Genomics Platform"/>
            <consortium name="The Broad Institute Genome Sequencing Center for Infectious Disease"/>
            <person name="Wu L."/>
            <person name="Ma J."/>
        </authorList>
    </citation>
    <scope>NUCLEOTIDE SEQUENCE [LARGE SCALE GENOMIC DNA]</scope>
    <source>
        <strain evidence="2">CCUG 61948</strain>
    </source>
</reference>
<dbReference type="InterPro" id="IPR015867">
    <property type="entry name" value="N-reg_PII/ATP_PRibTrfase_C"/>
</dbReference>